<dbReference type="AlphaFoldDB" id="D8U4J8"/>
<dbReference type="InterPro" id="IPR006924">
    <property type="entry name" value="Ribosomal_cS23-like"/>
</dbReference>
<evidence type="ECO:0000256" key="1">
    <source>
        <dbReference type="ARBA" id="ARBA00008561"/>
    </source>
</evidence>
<dbReference type="GO" id="GO:0006412">
    <property type="term" value="P:translation"/>
    <property type="evidence" value="ECO:0007669"/>
    <property type="project" value="InterPro"/>
</dbReference>
<reference evidence="7 8" key="1">
    <citation type="journal article" date="2010" name="Science">
        <title>Genomic analysis of organismal complexity in the multicellular green alga Volvox carteri.</title>
        <authorList>
            <person name="Prochnik S.E."/>
            <person name="Umen J."/>
            <person name="Nedelcu A.M."/>
            <person name="Hallmann A."/>
            <person name="Miller S.M."/>
            <person name="Nishii I."/>
            <person name="Ferris P."/>
            <person name="Kuo A."/>
            <person name="Mitros T."/>
            <person name="Fritz-Laylin L.K."/>
            <person name="Hellsten U."/>
            <person name="Chapman J."/>
            <person name="Simakov O."/>
            <person name="Rensing S.A."/>
            <person name="Terry A."/>
            <person name="Pangilinan J."/>
            <person name="Kapitonov V."/>
            <person name="Jurka J."/>
            <person name="Salamov A."/>
            <person name="Shapiro H."/>
            <person name="Schmutz J."/>
            <person name="Grimwood J."/>
            <person name="Lindquist E."/>
            <person name="Lucas S."/>
            <person name="Grigoriev I.V."/>
            <person name="Schmitt R."/>
            <person name="Kirk D."/>
            <person name="Rokhsar D.S."/>
        </authorList>
    </citation>
    <scope>NUCLEOTIDE SEQUENCE [LARGE SCALE GENOMIC DNA]</scope>
    <source>
        <strain evidence="8">f. Nagariensis / Eve</strain>
    </source>
</reference>
<protein>
    <recommendedName>
        <fullName evidence="5">30S ribosomal protein 3, chloroplastic</fullName>
    </recommendedName>
</protein>
<dbReference type="GO" id="GO:0003735">
    <property type="term" value="F:structural constituent of ribosome"/>
    <property type="evidence" value="ECO:0007669"/>
    <property type="project" value="InterPro"/>
</dbReference>
<dbReference type="STRING" id="3068.D8U4J8"/>
<dbReference type="PANTHER" id="PTHR35108:SF1">
    <property type="entry name" value="OS04G0461100 PROTEIN"/>
    <property type="match status" value="1"/>
</dbReference>
<dbReference type="RefSeq" id="XP_002953661.1">
    <property type="nucleotide sequence ID" value="XM_002953615.1"/>
</dbReference>
<feature type="compositionally biased region" description="Low complexity" evidence="6">
    <location>
        <begin position="16"/>
        <end position="32"/>
    </location>
</feature>
<dbReference type="EMBL" id="GL378358">
    <property type="protein sequence ID" value="EFJ45285.1"/>
    <property type="molecule type" value="Genomic_DNA"/>
</dbReference>
<dbReference type="GeneID" id="9616144"/>
<dbReference type="Gene3D" id="3.30.390.140">
    <property type="match status" value="1"/>
</dbReference>
<dbReference type="KEGG" id="vcn:VOLCADRAFT_82361"/>
<proteinExistence type="inferred from homology"/>
<evidence type="ECO:0000256" key="3">
    <source>
        <dbReference type="ARBA" id="ARBA00022980"/>
    </source>
</evidence>
<dbReference type="InterPro" id="IPR038447">
    <property type="entry name" value="PSRP-3/Ycf65_sf"/>
</dbReference>
<evidence type="ECO:0000256" key="6">
    <source>
        <dbReference type="SAM" id="MobiDB-lite"/>
    </source>
</evidence>
<gene>
    <name evidence="7" type="ORF">VOLCADRAFT_82361</name>
</gene>
<evidence type="ECO:0000256" key="2">
    <source>
        <dbReference type="ARBA" id="ARBA00011458"/>
    </source>
</evidence>
<evidence type="ECO:0000256" key="5">
    <source>
        <dbReference type="ARBA" id="ARBA00035379"/>
    </source>
</evidence>
<evidence type="ECO:0000313" key="8">
    <source>
        <dbReference type="Proteomes" id="UP000001058"/>
    </source>
</evidence>
<feature type="region of interest" description="Disordered" evidence="6">
    <location>
        <begin position="1"/>
        <end position="36"/>
    </location>
</feature>
<dbReference type="InParanoid" id="D8U4J8"/>
<name>D8U4J8_VOLCA</name>
<dbReference type="OrthoDB" id="1918956at2759"/>
<keyword evidence="4" id="KW-0687">Ribonucleoprotein</keyword>
<dbReference type="Pfam" id="PF04839">
    <property type="entry name" value="PSRP-3_Ycf65"/>
    <property type="match status" value="1"/>
</dbReference>
<organism evidence="8">
    <name type="scientific">Volvox carteri f. nagariensis</name>
    <dbReference type="NCBI Taxonomy" id="3068"/>
    <lineage>
        <taxon>Eukaryota</taxon>
        <taxon>Viridiplantae</taxon>
        <taxon>Chlorophyta</taxon>
        <taxon>core chlorophytes</taxon>
        <taxon>Chlorophyceae</taxon>
        <taxon>CS clade</taxon>
        <taxon>Chlamydomonadales</taxon>
        <taxon>Volvocaceae</taxon>
        <taxon>Volvox</taxon>
    </lineage>
</organism>
<dbReference type="GO" id="GO:1990904">
    <property type="term" value="C:ribonucleoprotein complex"/>
    <property type="evidence" value="ECO:0007669"/>
    <property type="project" value="UniProtKB-KW"/>
</dbReference>
<dbReference type="GO" id="GO:0005840">
    <property type="term" value="C:ribosome"/>
    <property type="evidence" value="ECO:0007669"/>
    <property type="project" value="UniProtKB-KW"/>
</dbReference>
<keyword evidence="3" id="KW-0689">Ribosomal protein</keyword>
<sequence>MASALLASRQVPSCLSSQRRSARTSAVRSRPAPFTPARRVFTRAQEAASEPTVTDEELAQLVEEEDEDEILEEVYATAADDEEEDDDFELDEDDPDFLAALEAAALMEDDIDLETAAAVGAELDEDEEDKELAAAALEDVLAEKLSGDEPIGEAELAEITAGVPEEGLEEADLDDFVPAMNSDRYEERALSADDKEAIAPYKLAKSELRNLLPQDWDQINVDFFSNKKDENIPLPEFRLNVLWTEKNLAVAIDQVYSRGQVSPLTEYYFWPRQDAWEELRVNLEMRPWISERDRIILLNRLTQLINFWQDEEVKHTVEEARTEFPDCAFAIA</sequence>
<evidence type="ECO:0000313" key="7">
    <source>
        <dbReference type="EMBL" id="EFJ45285.1"/>
    </source>
</evidence>
<evidence type="ECO:0000256" key="4">
    <source>
        <dbReference type="ARBA" id="ARBA00023274"/>
    </source>
</evidence>
<dbReference type="eggNOG" id="ENOG502S13Q">
    <property type="taxonomic scope" value="Eukaryota"/>
</dbReference>
<comment type="subunit">
    <text evidence="2">Part of the 30S ribosomal subunit.</text>
</comment>
<accession>D8U4J8</accession>
<keyword evidence="8" id="KW-1185">Reference proteome</keyword>
<dbReference type="PANTHER" id="PTHR35108">
    <property type="entry name" value="30S RIBOSOMAL PROTEIN 3, CHLOROPLASTIC"/>
    <property type="match status" value="1"/>
</dbReference>
<dbReference type="Proteomes" id="UP000001058">
    <property type="component" value="Unassembled WGS sequence"/>
</dbReference>
<comment type="similarity">
    <text evidence="1">Belongs to the chloroplast-specific ribosomal protein cS23 family.</text>
</comment>